<protein>
    <recommendedName>
        <fullName evidence="3">Head-to-tail adaptor</fullName>
    </recommendedName>
</protein>
<dbReference type="AlphaFoldDB" id="A0AB38D0P5"/>
<comment type="caution">
    <text evidence="1">The sequence shown here is derived from an EMBL/GenBank/DDBJ whole genome shotgun (WGS) entry which is preliminary data.</text>
</comment>
<name>A0AB38D0P5_9MYCO</name>
<organism evidence="1 2">
    <name type="scientific">Mycobacteroides abscessus subsp. abscessus</name>
    <dbReference type="NCBI Taxonomy" id="1185650"/>
    <lineage>
        <taxon>Bacteria</taxon>
        <taxon>Bacillati</taxon>
        <taxon>Actinomycetota</taxon>
        <taxon>Actinomycetes</taxon>
        <taxon>Mycobacteriales</taxon>
        <taxon>Mycobacteriaceae</taxon>
        <taxon>Mycobacteroides</taxon>
        <taxon>Mycobacteroides abscessus</taxon>
    </lineage>
</organism>
<dbReference type="RefSeq" id="WP_070914160.1">
    <property type="nucleotide sequence ID" value="NZ_FSFF01000001.1"/>
</dbReference>
<reference evidence="1 2" key="1">
    <citation type="submission" date="2016-11" db="EMBL/GenBank/DDBJ databases">
        <authorList>
            <consortium name="Pathogen Informatics"/>
        </authorList>
    </citation>
    <scope>NUCLEOTIDE SEQUENCE [LARGE SCALE GENOMIC DNA]</scope>
    <source>
        <strain evidence="1 2">104</strain>
    </source>
</reference>
<dbReference type="EMBL" id="FSHM01000004">
    <property type="protein sequence ID" value="SIB16748.1"/>
    <property type="molecule type" value="Genomic_DNA"/>
</dbReference>
<dbReference type="Proteomes" id="UP000185210">
    <property type="component" value="Unassembled WGS sequence"/>
</dbReference>
<sequence length="160" mass="18288">MADSSDQLATTAELATWMGVIFDDDDKARAEFILRVASGWARSISGKLWADRDDPAIPVTVRGIVLAGSRREFENPRHITYEVKGPESASYDRLAYPLGFFTDAEERFLKKFRPSGSLWTQSTYRDDMDFVLGYVRILGFDKPLPYFNPWDPGWLESEHL</sequence>
<evidence type="ECO:0008006" key="3">
    <source>
        <dbReference type="Google" id="ProtNLM"/>
    </source>
</evidence>
<evidence type="ECO:0000313" key="2">
    <source>
        <dbReference type="Proteomes" id="UP000185210"/>
    </source>
</evidence>
<evidence type="ECO:0000313" key="1">
    <source>
        <dbReference type="EMBL" id="SIB16748.1"/>
    </source>
</evidence>
<proteinExistence type="predicted"/>
<gene>
    <name evidence="1" type="ORF">SAMEA2070301_03086</name>
</gene>
<accession>A0AB38D0P5</accession>